<keyword evidence="3" id="KW-0479">Metal-binding</keyword>
<dbReference type="AlphaFoldDB" id="A0A6A5Q9D7"/>
<evidence type="ECO:0000256" key="6">
    <source>
        <dbReference type="ARBA" id="ARBA00022837"/>
    </source>
</evidence>
<gene>
    <name evidence="9" type="ORF">BDU57DRAFT_523346</name>
</gene>
<protein>
    <recommendedName>
        <fullName evidence="8">Carboxylic ester hydrolase</fullName>
        <ecNumber evidence="8">3.1.1.-</ecNumber>
    </recommendedName>
</protein>
<dbReference type="Proteomes" id="UP000800096">
    <property type="component" value="Unassembled WGS sequence"/>
</dbReference>
<keyword evidence="10" id="KW-1185">Reference proteome</keyword>
<feature type="signal peptide" evidence="8">
    <location>
        <begin position="1"/>
        <end position="29"/>
    </location>
</feature>
<evidence type="ECO:0000256" key="2">
    <source>
        <dbReference type="ARBA" id="ARBA00022487"/>
    </source>
</evidence>
<keyword evidence="4 8" id="KW-0732">Signal</keyword>
<keyword evidence="2" id="KW-0719">Serine esterase</keyword>
<dbReference type="EC" id="3.1.1.-" evidence="8"/>
<keyword evidence="6" id="KW-0106">Calcium</keyword>
<evidence type="ECO:0000256" key="5">
    <source>
        <dbReference type="ARBA" id="ARBA00022801"/>
    </source>
</evidence>
<dbReference type="GO" id="GO:0030600">
    <property type="term" value="F:feruloyl esterase activity"/>
    <property type="evidence" value="ECO:0007669"/>
    <property type="project" value="UniProtKB-ARBA"/>
</dbReference>
<dbReference type="PANTHER" id="PTHR33938">
    <property type="entry name" value="FERULOYL ESTERASE B-RELATED"/>
    <property type="match status" value="1"/>
</dbReference>
<evidence type="ECO:0000256" key="4">
    <source>
        <dbReference type="ARBA" id="ARBA00022729"/>
    </source>
</evidence>
<evidence type="ECO:0000313" key="9">
    <source>
        <dbReference type="EMBL" id="KAF1912033.1"/>
    </source>
</evidence>
<comment type="similarity">
    <text evidence="1 8">Belongs to the tannase family.</text>
</comment>
<keyword evidence="7" id="KW-1015">Disulfide bond</keyword>
<dbReference type="Pfam" id="PF07519">
    <property type="entry name" value="Tannase"/>
    <property type="match status" value="1"/>
</dbReference>
<dbReference type="PANTHER" id="PTHR33938:SF8">
    <property type="entry name" value="CARBOXYLIC ESTER HYDROLASE"/>
    <property type="match status" value="1"/>
</dbReference>
<proteinExistence type="inferred from homology"/>
<sequence>MSPILAARSLLPLLYGVATFASGLDQASSQESRCASYVFSKPDIGRGATIVSVLAQTRSNFTSIEGGPLQPAVSNLSFCQVQVYLTHDVQDRFNVDEKVTEDEVLVEVWLPLNPSDWNGRLQATGGAGFAVGMFGAHLGAAVRDGWAAVSTDGGHDAALNKLEDASWVLSTSEIEDSRVDSYSAPKIRWDLLHNLASRSAMDQVLIGKSIIEQYYGNGPHHSYWNGCSTGGRQGYAIAQKDPGLLDGILAIAPAISFVNIVMGALWPQVVMNMAKTYLSNCELEYFRYRAIEECEKTMGTGTGILDNPSGCPVWSPKQIVGEKIECDGQAVTIDQAMAEIVQKIRDGPDGKFPGLEYGVPMTTLANVTTHENGTRFPNPFGISASWLQYAVLKGTPYDVSELDKVRLNSLWALALAEYGGILNNDDPDLSKLRDSGTKLLTWHGIDDQMIPYQNTVNYRRKVEAIMGGPHQVDEYFRLFLAPGVENCGGGVGPVPVDAMSALVHWVEDNEPPETLDAEGLNTVGELVTRNLCIWPATALYNGVGDPSRFSSWTCHGGTERPMAGEQIIENEFDYGMMQPPPDSKVHSSQGKVKHSRVAAGTNRAEQILGGLKDRIEGLGMGLRVE</sequence>
<evidence type="ECO:0000256" key="3">
    <source>
        <dbReference type="ARBA" id="ARBA00022723"/>
    </source>
</evidence>
<accession>A0A6A5Q9D7</accession>
<keyword evidence="5 8" id="KW-0378">Hydrolase</keyword>
<evidence type="ECO:0000256" key="1">
    <source>
        <dbReference type="ARBA" id="ARBA00006249"/>
    </source>
</evidence>
<dbReference type="InterPro" id="IPR011118">
    <property type="entry name" value="Tannase/feruloyl_esterase"/>
</dbReference>
<feature type="chain" id="PRO_5025704323" description="Carboxylic ester hydrolase" evidence="8">
    <location>
        <begin position="30"/>
        <end position="625"/>
    </location>
</feature>
<dbReference type="OrthoDB" id="3039123at2759"/>
<dbReference type="InterPro" id="IPR029058">
    <property type="entry name" value="AB_hydrolase_fold"/>
</dbReference>
<dbReference type="EMBL" id="ML979141">
    <property type="protein sequence ID" value="KAF1912033.1"/>
    <property type="molecule type" value="Genomic_DNA"/>
</dbReference>
<name>A0A6A5Q9D7_AMPQU</name>
<dbReference type="SUPFAM" id="SSF53474">
    <property type="entry name" value="alpha/beta-Hydrolases"/>
    <property type="match status" value="1"/>
</dbReference>
<evidence type="ECO:0000256" key="8">
    <source>
        <dbReference type="RuleBase" id="RU361238"/>
    </source>
</evidence>
<evidence type="ECO:0000313" key="10">
    <source>
        <dbReference type="Proteomes" id="UP000800096"/>
    </source>
</evidence>
<dbReference type="GO" id="GO:0046872">
    <property type="term" value="F:metal ion binding"/>
    <property type="evidence" value="ECO:0007669"/>
    <property type="project" value="UniProtKB-KW"/>
</dbReference>
<reference evidence="9" key="1">
    <citation type="journal article" date="2020" name="Stud. Mycol.">
        <title>101 Dothideomycetes genomes: a test case for predicting lifestyles and emergence of pathogens.</title>
        <authorList>
            <person name="Haridas S."/>
            <person name="Albert R."/>
            <person name="Binder M."/>
            <person name="Bloem J."/>
            <person name="Labutti K."/>
            <person name="Salamov A."/>
            <person name="Andreopoulos B."/>
            <person name="Baker S."/>
            <person name="Barry K."/>
            <person name="Bills G."/>
            <person name="Bluhm B."/>
            <person name="Cannon C."/>
            <person name="Castanera R."/>
            <person name="Culley D."/>
            <person name="Daum C."/>
            <person name="Ezra D."/>
            <person name="Gonzalez J."/>
            <person name="Henrissat B."/>
            <person name="Kuo A."/>
            <person name="Liang C."/>
            <person name="Lipzen A."/>
            <person name="Lutzoni F."/>
            <person name="Magnuson J."/>
            <person name="Mondo S."/>
            <person name="Nolan M."/>
            <person name="Ohm R."/>
            <person name="Pangilinan J."/>
            <person name="Park H.-J."/>
            <person name="Ramirez L."/>
            <person name="Alfaro M."/>
            <person name="Sun H."/>
            <person name="Tritt A."/>
            <person name="Yoshinaga Y."/>
            <person name="Zwiers L.-H."/>
            <person name="Turgeon B."/>
            <person name="Goodwin S."/>
            <person name="Spatafora J."/>
            <person name="Crous P."/>
            <person name="Grigoriev I."/>
        </authorList>
    </citation>
    <scope>NUCLEOTIDE SEQUENCE</scope>
    <source>
        <strain evidence="9">HMLAC05119</strain>
    </source>
</reference>
<evidence type="ECO:0000256" key="7">
    <source>
        <dbReference type="ARBA" id="ARBA00023157"/>
    </source>
</evidence>
<organism evidence="9 10">
    <name type="scientific">Ampelomyces quisqualis</name>
    <name type="common">Powdery mildew agent</name>
    <dbReference type="NCBI Taxonomy" id="50730"/>
    <lineage>
        <taxon>Eukaryota</taxon>
        <taxon>Fungi</taxon>
        <taxon>Dikarya</taxon>
        <taxon>Ascomycota</taxon>
        <taxon>Pezizomycotina</taxon>
        <taxon>Dothideomycetes</taxon>
        <taxon>Pleosporomycetidae</taxon>
        <taxon>Pleosporales</taxon>
        <taxon>Pleosporineae</taxon>
        <taxon>Phaeosphaeriaceae</taxon>
        <taxon>Ampelomyces</taxon>
    </lineage>
</organism>